<gene>
    <name evidence="1" type="ORF">G6M90_00g059240</name>
</gene>
<evidence type="ECO:0000313" key="2">
    <source>
        <dbReference type="Proteomes" id="UP000510686"/>
    </source>
</evidence>
<dbReference type="GeneID" id="90967824"/>
<organism evidence="1 2">
    <name type="scientific">Metarhizium brunneum</name>
    <dbReference type="NCBI Taxonomy" id="500148"/>
    <lineage>
        <taxon>Eukaryota</taxon>
        <taxon>Fungi</taxon>
        <taxon>Dikarya</taxon>
        <taxon>Ascomycota</taxon>
        <taxon>Pezizomycotina</taxon>
        <taxon>Sordariomycetes</taxon>
        <taxon>Hypocreomycetidae</taxon>
        <taxon>Hypocreales</taxon>
        <taxon>Clavicipitaceae</taxon>
        <taxon>Metarhizium</taxon>
    </lineage>
</organism>
<dbReference type="EMBL" id="CP058934">
    <property type="protein sequence ID" value="QLI69293.1"/>
    <property type="molecule type" value="Genomic_DNA"/>
</dbReference>
<protein>
    <submittedName>
        <fullName evidence="1">Uncharacterized protein</fullName>
    </submittedName>
</protein>
<proteinExistence type="predicted"/>
<dbReference type="RefSeq" id="XP_065986771.1">
    <property type="nucleotide sequence ID" value="XM_066130677.1"/>
</dbReference>
<evidence type="ECO:0000313" key="1">
    <source>
        <dbReference type="EMBL" id="QLI69293.1"/>
    </source>
</evidence>
<dbReference type="AlphaFoldDB" id="A0A7D5UY10"/>
<reference evidence="1 2" key="1">
    <citation type="submission" date="2020-07" db="EMBL/GenBank/DDBJ databases">
        <title>Telomere length de novo assembly of all 7 chromosomes of the fungus, Metarhizium brunneum, using a novel assembly pipeline.</title>
        <authorList>
            <person name="Saud z."/>
            <person name="Kortsinoglou A."/>
            <person name="Kouvelis V.N."/>
            <person name="Butt T.M."/>
        </authorList>
    </citation>
    <scope>NUCLEOTIDE SEQUENCE [LARGE SCALE GENOMIC DNA]</scope>
    <source>
        <strain evidence="1 2">4556</strain>
    </source>
</reference>
<keyword evidence="2" id="KW-1185">Reference proteome</keyword>
<dbReference type="OrthoDB" id="4664297at2759"/>
<dbReference type="KEGG" id="mbrn:90967824"/>
<accession>A0A7D5UY10</accession>
<sequence>MKALVQSYPPLGQVTVVQDCTVVLTSVLEISNSRAEEEWDVALWISVDGGRWSEIRLTRLGHGAEPPVLSKKPQSSSFLFFRCSFSLHEFANFTIKFRRASDESWKWVREEEGSNDGIIILSTSPTSPPDDLRPCIPDLDTEWNISSRVSQSPGTQLWSLSCSLPASVGKNSTFRDITIGTPWGSFIR</sequence>
<dbReference type="Proteomes" id="UP000510686">
    <property type="component" value="Chromosome 3"/>
</dbReference>
<name>A0A7D5UY10_9HYPO</name>